<gene>
    <name evidence="1" type="ORF">METZ01_LOCUS149306</name>
</gene>
<dbReference type="AlphaFoldDB" id="A0A382A5Q9"/>
<name>A0A382A5Q9_9ZZZZ</name>
<reference evidence="1" key="1">
    <citation type="submission" date="2018-05" db="EMBL/GenBank/DDBJ databases">
        <authorList>
            <person name="Lanie J.A."/>
            <person name="Ng W.-L."/>
            <person name="Kazmierczak K.M."/>
            <person name="Andrzejewski T.M."/>
            <person name="Davidsen T.M."/>
            <person name="Wayne K.J."/>
            <person name="Tettelin H."/>
            <person name="Glass J.I."/>
            <person name="Rusch D."/>
            <person name="Podicherti R."/>
            <person name="Tsui H.-C.T."/>
            <person name="Winkler M.E."/>
        </authorList>
    </citation>
    <scope>NUCLEOTIDE SEQUENCE</scope>
</reference>
<feature type="non-terminal residue" evidence="1">
    <location>
        <position position="25"/>
    </location>
</feature>
<evidence type="ECO:0000313" key="1">
    <source>
        <dbReference type="EMBL" id="SVA96452.1"/>
    </source>
</evidence>
<protein>
    <submittedName>
        <fullName evidence="1">Uncharacterized protein</fullName>
    </submittedName>
</protein>
<sequence>VMKSMIKFVMNFQFSLANNLWDVAF</sequence>
<dbReference type="EMBL" id="UINC01023888">
    <property type="protein sequence ID" value="SVA96452.1"/>
    <property type="molecule type" value="Genomic_DNA"/>
</dbReference>
<proteinExistence type="predicted"/>
<feature type="non-terminal residue" evidence="1">
    <location>
        <position position="1"/>
    </location>
</feature>
<organism evidence="1">
    <name type="scientific">marine metagenome</name>
    <dbReference type="NCBI Taxonomy" id="408172"/>
    <lineage>
        <taxon>unclassified sequences</taxon>
        <taxon>metagenomes</taxon>
        <taxon>ecological metagenomes</taxon>
    </lineage>
</organism>
<accession>A0A382A5Q9</accession>